<reference evidence="7 8" key="1">
    <citation type="submission" date="2018-10" db="EMBL/GenBank/DDBJ databases">
        <authorList>
            <person name="Chen W.-M."/>
        </authorList>
    </citation>
    <scope>NUCLEOTIDE SEQUENCE [LARGE SCALE GENOMIC DNA]</scope>
    <source>
        <strain evidence="7 8">H-5</strain>
    </source>
</reference>
<feature type="transmembrane region" description="Helical" evidence="5">
    <location>
        <begin position="49"/>
        <end position="70"/>
    </location>
</feature>
<keyword evidence="2 5" id="KW-0812">Transmembrane</keyword>
<accession>A0A3N0UYB4</accession>
<protein>
    <submittedName>
        <fullName evidence="7">DUF4149 domain-containing protein</fullName>
    </submittedName>
</protein>
<sequence length="150" mass="16504">MTTHWSDKLALIVITLWVGGLWAIGYLAAPSLFMSLDDKPLAGSLAGRMFTLMSYVGMVSAAYLILHGLLGHGLRVMRTATFWIVVLMLALVLIGHFGVQPIIAGLKAQAWPADVMHSVFADRFRTWHGVASIAYLLQSLLGLWLVLRSR</sequence>
<evidence type="ECO:0000256" key="4">
    <source>
        <dbReference type="ARBA" id="ARBA00023136"/>
    </source>
</evidence>
<feature type="transmembrane region" description="Helical" evidence="5">
    <location>
        <begin position="82"/>
        <end position="106"/>
    </location>
</feature>
<dbReference type="InterPro" id="IPR025423">
    <property type="entry name" value="TMEM205-like"/>
</dbReference>
<proteinExistence type="predicted"/>
<name>A0A3N0UYB4_9PROT</name>
<keyword evidence="4 5" id="KW-0472">Membrane</keyword>
<evidence type="ECO:0000313" key="7">
    <source>
        <dbReference type="EMBL" id="ROH85510.1"/>
    </source>
</evidence>
<feature type="domain" description="TMEM205-like" evidence="6">
    <location>
        <begin position="13"/>
        <end position="110"/>
    </location>
</feature>
<evidence type="ECO:0000256" key="2">
    <source>
        <dbReference type="ARBA" id="ARBA00022692"/>
    </source>
</evidence>
<evidence type="ECO:0000256" key="5">
    <source>
        <dbReference type="SAM" id="Phobius"/>
    </source>
</evidence>
<evidence type="ECO:0000256" key="1">
    <source>
        <dbReference type="ARBA" id="ARBA00004370"/>
    </source>
</evidence>
<feature type="transmembrane region" description="Helical" evidence="5">
    <location>
        <begin position="9"/>
        <end position="29"/>
    </location>
</feature>
<dbReference type="Pfam" id="PF13664">
    <property type="entry name" value="DUF4149"/>
    <property type="match status" value="1"/>
</dbReference>
<organism evidence="7 8">
    <name type="scientific">Pseudomethylobacillus aquaticus</name>
    <dbReference type="NCBI Taxonomy" id="2676064"/>
    <lineage>
        <taxon>Bacteria</taxon>
        <taxon>Pseudomonadati</taxon>
        <taxon>Pseudomonadota</taxon>
        <taxon>Betaproteobacteria</taxon>
        <taxon>Nitrosomonadales</taxon>
        <taxon>Methylophilaceae</taxon>
        <taxon>Pseudomethylobacillus</taxon>
    </lineage>
</organism>
<feature type="transmembrane region" description="Helical" evidence="5">
    <location>
        <begin position="126"/>
        <end position="147"/>
    </location>
</feature>
<dbReference type="Proteomes" id="UP000275137">
    <property type="component" value="Unassembled WGS sequence"/>
</dbReference>
<evidence type="ECO:0000313" key="8">
    <source>
        <dbReference type="Proteomes" id="UP000275137"/>
    </source>
</evidence>
<keyword evidence="8" id="KW-1185">Reference proteome</keyword>
<dbReference type="EMBL" id="RJVP01000005">
    <property type="protein sequence ID" value="ROH85510.1"/>
    <property type="molecule type" value="Genomic_DNA"/>
</dbReference>
<dbReference type="RefSeq" id="WP_123237829.1">
    <property type="nucleotide sequence ID" value="NZ_RJVP01000005.1"/>
</dbReference>
<keyword evidence="3 5" id="KW-1133">Transmembrane helix</keyword>
<dbReference type="GO" id="GO:0016020">
    <property type="term" value="C:membrane"/>
    <property type="evidence" value="ECO:0007669"/>
    <property type="project" value="UniProtKB-SubCell"/>
</dbReference>
<gene>
    <name evidence="7" type="ORF">ED236_10035</name>
</gene>
<comment type="subcellular location">
    <subcellularLocation>
        <location evidence="1">Membrane</location>
    </subcellularLocation>
</comment>
<evidence type="ECO:0000259" key="6">
    <source>
        <dbReference type="Pfam" id="PF13664"/>
    </source>
</evidence>
<dbReference type="AlphaFoldDB" id="A0A3N0UYB4"/>
<comment type="caution">
    <text evidence="7">The sequence shown here is derived from an EMBL/GenBank/DDBJ whole genome shotgun (WGS) entry which is preliminary data.</text>
</comment>
<evidence type="ECO:0000256" key="3">
    <source>
        <dbReference type="ARBA" id="ARBA00022989"/>
    </source>
</evidence>